<evidence type="ECO:0000256" key="1">
    <source>
        <dbReference type="SAM" id="MobiDB-lite"/>
    </source>
</evidence>
<feature type="compositionally biased region" description="Basic residues" evidence="1">
    <location>
        <begin position="1"/>
        <end position="10"/>
    </location>
</feature>
<name>A0A7S1ZHC5_9STRA</name>
<gene>
    <name evidence="2" type="ORF">DBRI1063_LOCUS15277</name>
</gene>
<proteinExistence type="predicted"/>
<feature type="compositionally biased region" description="Low complexity" evidence="1">
    <location>
        <begin position="137"/>
        <end position="148"/>
    </location>
</feature>
<organism evidence="2">
    <name type="scientific">Ditylum brightwellii</name>
    <dbReference type="NCBI Taxonomy" id="49249"/>
    <lineage>
        <taxon>Eukaryota</taxon>
        <taxon>Sar</taxon>
        <taxon>Stramenopiles</taxon>
        <taxon>Ochrophyta</taxon>
        <taxon>Bacillariophyta</taxon>
        <taxon>Mediophyceae</taxon>
        <taxon>Lithodesmiophycidae</taxon>
        <taxon>Lithodesmiales</taxon>
        <taxon>Lithodesmiaceae</taxon>
        <taxon>Ditylum</taxon>
    </lineage>
</organism>
<feature type="compositionally biased region" description="Basic and acidic residues" evidence="1">
    <location>
        <begin position="231"/>
        <end position="254"/>
    </location>
</feature>
<evidence type="ECO:0000313" key="2">
    <source>
        <dbReference type="EMBL" id="CAD9338456.1"/>
    </source>
</evidence>
<reference evidence="2" key="1">
    <citation type="submission" date="2021-01" db="EMBL/GenBank/DDBJ databases">
        <authorList>
            <person name="Corre E."/>
            <person name="Pelletier E."/>
            <person name="Niang G."/>
            <person name="Scheremetjew M."/>
            <person name="Finn R."/>
            <person name="Kale V."/>
            <person name="Holt S."/>
            <person name="Cochrane G."/>
            <person name="Meng A."/>
            <person name="Brown T."/>
            <person name="Cohen L."/>
        </authorList>
    </citation>
    <scope>NUCLEOTIDE SEQUENCE</scope>
    <source>
        <strain evidence="2">Pop2</strain>
    </source>
</reference>
<feature type="region of interest" description="Disordered" evidence="1">
    <location>
        <begin position="1"/>
        <end position="22"/>
    </location>
</feature>
<sequence>MRNTRKRNRPKASDFFNFTNSDDVGVDKEQQLHKEKGKNNKEEKYTGLSKAYQIATRMTQNKTDMNKQDKFENANCTIINRQQQQVEPIRDTLSDEEIMKVSLQVSCDAGIRSSKRRKKDDVNNDDDIEERGALTKSSSNQTSPQSSSMKELEQKLIRESGGVFLPSTINRKDYLHDKNTTSQTIRVYSVAHGRSIEIDTKQCLASMGASTKHALSRALQNVRARRRIRGKKEETSRIKTGDVNHHRREEEEKGRKQKMYAVQENDPFLLWAQSELSNQPLNHTFCIPVRSIDKVGIAEINSDPNKSVLAQDGIEQLVLRYLSPFNSFGYSGSCRVGCDDSYGKRIITMSLSSVVACSLRCLGITFPRSVCFDAYGIDRYAIQSNDCGGGGTGNFFMDGSPHADIFNDVFQNSKNNTYSQSKRATGNKGDCSNNWMHAYDQILLNDEVVRINPHLFERGNEKQLAFVRNTLHDLVRHVELHSGGREQGKYGTYSWGAYIQIALIVFEGIAAGNHDHSQNNHEQTEDSVNRAREVCKGILSCSEAAKNDPKLWTAYSMVEYHFTSCSRHLSSSSKLTSSRAEKILCMAMEAASDISSPSWTELCLVAVRLVLGMPLSSSYRRIGTTKEDNYNVKLPCNIDKQTRDIALHIICCNIEGKFVPFSRRKMQKDVFLVSLTRFLGCKSEMDKRLSSANYKEKHNNVKDGFVPHFFDPTPSYYYDGALASWLELLNPTKNDSDSLDYLAGISMARTWISKLSEKSEQPLSWENGTCISRWVHIQVELGVCALSGKRPDIEWMIFMVKSVITPSLRFGCANILRAILETQLFFPERHVIDGYNLFISANWKPSAKDLLHSVAIAVGRAESEVADKFDHNGHSNDAKHLSCRCLTWSAKGVREVRGSIINVLKGDVPLPCLWKCLVRIELLCGNGYGGITGKHPERAFFSSQKALEKGLAYCAHSKELWMDAFTVLRPTFSEESLFECISTLEDMGMRLFRGIEEDNVRL</sequence>
<dbReference type="AlphaFoldDB" id="A0A7S1ZHC5"/>
<accession>A0A7S1ZHC5</accession>
<feature type="region of interest" description="Disordered" evidence="1">
    <location>
        <begin position="110"/>
        <end position="153"/>
    </location>
</feature>
<dbReference type="EMBL" id="HBGN01023881">
    <property type="protein sequence ID" value="CAD9338456.1"/>
    <property type="molecule type" value="Transcribed_RNA"/>
</dbReference>
<feature type="region of interest" description="Disordered" evidence="1">
    <location>
        <begin position="228"/>
        <end position="256"/>
    </location>
</feature>
<protein>
    <submittedName>
        <fullName evidence="2">Uncharacterized protein</fullName>
    </submittedName>
</protein>